<dbReference type="AlphaFoldDB" id="A0A3M7HGX2"/>
<evidence type="ECO:0000256" key="3">
    <source>
        <dbReference type="ARBA" id="ARBA00022737"/>
    </source>
</evidence>
<evidence type="ECO:0000256" key="2">
    <source>
        <dbReference type="ARBA" id="ARBA00022574"/>
    </source>
</evidence>
<dbReference type="Pfam" id="PF08513">
    <property type="entry name" value="LisH"/>
    <property type="match status" value="1"/>
</dbReference>
<name>A0A3M7HGX2_HORWE</name>
<dbReference type="InterPro" id="IPR006594">
    <property type="entry name" value="LisH"/>
</dbReference>
<feature type="region of interest" description="Disordered" evidence="5">
    <location>
        <begin position="643"/>
        <end position="670"/>
    </location>
</feature>
<keyword evidence="3" id="KW-0677">Repeat</keyword>
<evidence type="ECO:0000313" key="7">
    <source>
        <dbReference type="Proteomes" id="UP000281468"/>
    </source>
</evidence>
<dbReference type="GO" id="GO:0003714">
    <property type="term" value="F:transcription corepressor activity"/>
    <property type="evidence" value="ECO:0007669"/>
    <property type="project" value="InterPro"/>
</dbReference>
<dbReference type="Gene3D" id="2.130.10.10">
    <property type="entry name" value="YVTN repeat-like/Quinoprotein amine dehydrogenase"/>
    <property type="match status" value="1"/>
</dbReference>
<comment type="caution">
    <text evidence="6">The sequence shown here is derived from an EMBL/GenBank/DDBJ whole genome shotgun (WGS) entry which is preliminary data.</text>
</comment>
<dbReference type="SUPFAM" id="SSF82171">
    <property type="entry name" value="DPP6 N-terminal domain-like"/>
    <property type="match status" value="1"/>
</dbReference>
<dbReference type="GO" id="GO:0034967">
    <property type="term" value="C:Set3 complex"/>
    <property type="evidence" value="ECO:0007669"/>
    <property type="project" value="TreeGrafter"/>
</dbReference>
<accession>A0A3M7HGX2</accession>
<evidence type="ECO:0000313" key="6">
    <source>
        <dbReference type="EMBL" id="RMZ12543.1"/>
    </source>
</evidence>
<evidence type="ECO:0000256" key="5">
    <source>
        <dbReference type="SAM" id="MobiDB-lite"/>
    </source>
</evidence>
<dbReference type="GO" id="GO:0006357">
    <property type="term" value="P:regulation of transcription by RNA polymerase II"/>
    <property type="evidence" value="ECO:0007669"/>
    <property type="project" value="TreeGrafter"/>
</dbReference>
<dbReference type="PANTHER" id="PTHR22846">
    <property type="entry name" value="WD40 REPEAT PROTEIN"/>
    <property type="match status" value="1"/>
</dbReference>
<protein>
    <submittedName>
        <fullName evidence="6">Uncharacterized protein</fullName>
    </submittedName>
</protein>
<dbReference type="InterPro" id="IPR015943">
    <property type="entry name" value="WD40/YVTN_repeat-like_dom_sf"/>
</dbReference>
<evidence type="ECO:0000256" key="4">
    <source>
        <dbReference type="ARBA" id="ARBA00023242"/>
    </source>
</evidence>
<dbReference type="PANTHER" id="PTHR22846:SF2">
    <property type="entry name" value="F-BOX-LIKE_WD REPEAT-CONTAINING PROTEIN EBI"/>
    <property type="match status" value="1"/>
</dbReference>
<evidence type="ECO:0000256" key="1">
    <source>
        <dbReference type="ARBA" id="ARBA00004123"/>
    </source>
</evidence>
<dbReference type="PROSITE" id="PS50896">
    <property type="entry name" value="LISH"/>
    <property type="match status" value="1"/>
</dbReference>
<keyword evidence="4" id="KW-0539">Nucleus</keyword>
<feature type="region of interest" description="Disordered" evidence="5">
    <location>
        <begin position="106"/>
        <end position="190"/>
    </location>
</feature>
<organism evidence="6 7">
    <name type="scientific">Hortaea werneckii</name>
    <name type="common">Black yeast</name>
    <name type="synonym">Cladosporium werneckii</name>
    <dbReference type="NCBI Taxonomy" id="91943"/>
    <lineage>
        <taxon>Eukaryota</taxon>
        <taxon>Fungi</taxon>
        <taxon>Dikarya</taxon>
        <taxon>Ascomycota</taxon>
        <taxon>Pezizomycotina</taxon>
        <taxon>Dothideomycetes</taxon>
        <taxon>Dothideomycetidae</taxon>
        <taxon>Mycosphaerellales</taxon>
        <taxon>Teratosphaeriaceae</taxon>
        <taxon>Hortaea</taxon>
    </lineage>
</organism>
<proteinExistence type="predicted"/>
<comment type="subcellular location">
    <subcellularLocation>
        <location evidence="1">Nucleus</location>
    </subcellularLocation>
</comment>
<dbReference type="EMBL" id="QWIQ01000050">
    <property type="protein sequence ID" value="RMZ12543.1"/>
    <property type="molecule type" value="Genomic_DNA"/>
</dbReference>
<dbReference type="InterPro" id="IPR045183">
    <property type="entry name" value="Ebi-like"/>
</dbReference>
<reference evidence="6 7" key="1">
    <citation type="journal article" date="2018" name="BMC Genomics">
        <title>Genomic evidence for intraspecific hybridization in a clonal and extremely halotolerant yeast.</title>
        <authorList>
            <person name="Gostincar C."/>
            <person name="Stajich J.E."/>
            <person name="Zupancic J."/>
            <person name="Zalar P."/>
            <person name="Gunde-Cimerman N."/>
        </authorList>
    </citation>
    <scope>NUCLEOTIDE SEQUENCE [LARGE SCALE GENOMIC DNA]</scope>
    <source>
        <strain evidence="6 7">EXF-171</strain>
    </source>
</reference>
<feature type="compositionally biased region" description="Basic and acidic residues" evidence="5">
    <location>
        <begin position="643"/>
        <end position="658"/>
    </location>
</feature>
<gene>
    <name evidence="6" type="ORF">D0862_02607</name>
</gene>
<keyword evidence="2" id="KW-0853">WD repeat</keyword>
<dbReference type="Gene3D" id="1.20.960.30">
    <property type="match status" value="1"/>
</dbReference>
<sequence length="799" mass="87023">MAAGALHSDHINYLIYRYLQEHGHENAAIAFHRDWHRPHEFRDPENLPFAHVVKRHALVSVVQDGLLYDELAARGRKWDRKFKWTGVNPRVPLEEQSDAVARGALENGTAGAQSSRPGSSGKRKGRAPPATKVAEDFPTPAPKRQRRSENEEGGNAQQVNGEKDGMDVDAVSPSADVDEDPDAVSGSPHVVSDTEIVEVPERYDSMDVATQTEVKTGPKTSTMYWKIDKPGAHVLHSMWNPDATNSKNVRSLLTVGESLCRVYEIPESLENAKEISHVDEPKLPAESVVTATAWHPSGHSAASAVDGLRHLAGEKSQPSQYILQHSQDFGSAILDASSKLLEPASIVLCLRYSPKGDYILVARTNLVRGMVQIWRSLDLKRDSEEGVLAVDDSEPIAWRIFEKQVLDACWTSDDAFMVCGDKGLASAYQLDEKTKTEGDFTAENVAVQGLSEIKTDISGQDCKWDKLRFDERLGTAILASTEANMMITRSIHPGLGGDEDMTKDQADTEGSLSLPGQLTALASVSNGRYSTPEDRSNEPNVGAQKSLIAAAFEEGFTIIYQLTCSSETSSPKYAELLRLDLADWATPLAISWSSQGSHLAIGGTSLVQVWQTEDLFRHEKEGSEKSLPPQPLVTWRCEHLASHGKRNGERNGEGHEVNGEEGVSEPSLSWSADGESLGFAVGKEMAIIRFRPSLHSAGTHSEIEGNGGNHVAASIASSSEGESDANELRSEHGQVFTSTFNPAYFLRNSPTHLVYSGSSRGSCCLLSDVNRNPADGEFDVVTDEVVLHKGIIAYSLTGI</sequence>
<dbReference type="Proteomes" id="UP000281468">
    <property type="component" value="Unassembled WGS sequence"/>
</dbReference>